<name>A0AAV6MTF2_9ROSI</name>
<evidence type="ECO:0000256" key="3">
    <source>
        <dbReference type="PROSITE-ProRule" id="PRU00339"/>
    </source>
</evidence>
<dbReference type="GO" id="GO:0051879">
    <property type="term" value="F:Hsp90 protein binding"/>
    <property type="evidence" value="ECO:0007669"/>
    <property type="project" value="TreeGrafter"/>
</dbReference>
<comment type="caution">
    <text evidence="4">The sequence shown here is derived from an EMBL/GenBank/DDBJ whole genome shotgun (WGS) entry which is preliminary data.</text>
</comment>
<accession>A0AAV6MTF2</accession>
<dbReference type="PROSITE" id="PS50005">
    <property type="entry name" value="TPR"/>
    <property type="match status" value="1"/>
</dbReference>
<evidence type="ECO:0000313" key="4">
    <source>
        <dbReference type="EMBL" id="KAG6587558.1"/>
    </source>
</evidence>
<evidence type="ECO:0000313" key="5">
    <source>
        <dbReference type="Proteomes" id="UP000685013"/>
    </source>
</evidence>
<proteinExistence type="predicted"/>
<feature type="non-terminal residue" evidence="4">
    <location>
        <position position="1"/>
    </location>
</feature>
<dbReference type="PANTHER" id="PTHR22904">
    <property type="entry name" value="TPR REPEAT CONTAINING PROTEIN"/>
    <property type="match status" value="1"/>
</dbReference>
<reference evidence="4 5" key="1">
    <citation type="journal article" date="2021" name="Hortic Res">
        <title>The domestication of Cucurbita argyrosperma as revealed by the genome of its wild relative.</title>
        <authorList>
            <person name="Barrera-Redondo J."/>
            <person name="Sanchez-de la Vega G."/>
            <person name="Aguirre-Liguori J.A."/>
            <person name="Castellanos-Morales G."/>
            <person name="Gutierrez-Guerrero Y.T."/>
            <person name="Aguirre-Dugua X."/>
            <person name="Aguirre-Planter E."/>
            <person name="Tenaillon M.I."/>
            <person name="Lira-Saade R."/>
            <person name="Eguiarte L.E."/>
        </authorList>
    </citation>
    <scope>NUCLEOTIDE SEQUENCE [LARGE SCALE GENOMIC DNA]</scope>
    <source>
        <strain evidence="4">JBR-2021</strain>
    </source>
</reference>
<dbReference type="InterPro" id="IPR019734">
    <property type="entry name" value="TPR_rpt"/>
</dbReference>
<dbReference type="AlphaFoldDB" id="A0AAV6MTF2"/>
<keyword evidence="2 3" id="KW-0802">TPR repeat</keyword>
<dbReference type="Proteomes" id="UP000685013">
    <property type="component" value="Chromosome 11"/>
</dbReference>
<dbReference type="EMBL" id="JAGKQH010000011">
    <property type="protein sequence ID" value="KAG6587558.1"/>
    <property type="molecule type" value="Genomic_DNA"/>
</dbReference>
<sequence>MAEPSNSLPVDSLGDIDDYISANEGEGSLTWNMFSHVFEFVQNGNRAFRDNNFEEAIKCYSRANNIKPGDPVILNNRSAAYIRISRFLKDRPPSASEYRPLNGLDPTVLAELALKDAEKLMDQCSKSVKPYILKANALILLEKYDIAKDIILSGLQIDPLRLLFRDWRG</sequence>
<gene>
    <name evidence="4" type="primary">sti1</name>
    <name evidence="4" type="ORF">SDJN03_16123</name>
</gene>
<evidence type="ECO:0000256" key="2">
    <source>
        <dbReference type="ARBA" id="ARBA00022803"/>
    </source>
</evidence>
<keyword evidence="1" id="KW-0677">Repeat</keyword>
<keyword evidence="5" id="KW-1185">Reference proteome</keyword>
<dbReference type="PANTHER" id="PTHR22904:SF523">
    <property type="entry name" value="STRESS-INDUCED-PHOSPHOPROTEIN 1"/>
    <property type="match status" value="1"/>
</dbReference>
<evidence type="ECO:0000256" key="1">
    <source>
        <dbReference type="ARBA" id="ARBA00022737"/>
    </source>
</evidence>
<feature type="repeat" description="TPR" evidence="3">
    <location>
        <begin position="37"/>
        <end position="70"/>
    </location>
</feature>
<organism evidence="4 5">
    <name type="scientific">Cucurbita argyrosperma subsp. sororia</name>
    <dbReference type="NCBI Taxonomy" id="37648"/>
    <lineage>
        <taxon>Eukaryota</taxon>
        <taxon>Viridiplantae</taxon>
        <taxon>Streptophyta</taxon>
        <taxon>Embryophyta</taxon>
        <taxon>Tracheophyta</taxon>
        <taxon>Spermatophyta</taxon>
        <taxon>Magnoliopsida</taxon>
        <taxon>eudicotyledons</taxon>
        <taxon>Gunneridae</taxon>
        <taxon>Pentapetalae</taxon>
        <taxon>rosids</taxon>
        <taxon>fabids</taxon>
        <taxon>Cucurbitales</taxon>
        <taxon>Cucurbitaceae</taxon>
        <taxon>Cucurbiteae</taxon>
        <taxon>Cucurbita</taxon>
    </lineage>
</organism>
<protein>
    <submittedName>
        <fullName evidence="4">Protein STIP1-like protein</fullName>
    </submittedName>
</protein>